<accession>A0A1I8A427</accession>
<keyword evidence="2" id="KW-1185">Reference proteome</keyword>
<reference evidence="3" key="1">
    <citation type="submission" date="2016-11" db="UniProtKB">
        <authorList>
            <consortium name="WormBaseParasite"/>
        </authorList>
    </citation>
    <scope>IDENTIFICATION</scope>
</reference>
<dbReference type="AlphaFoldDB" id="A0A1I8A427"/>
<keyword evidence="1" id="KW-0472">Membrane</keyword>
<evidence type="ECO:0000313" key="2">
    <source>
        <dbReference type="Proteomes" id="UP000095287"/>
    </source>
</evidence>
<sequence length="181" mass="19587">MKSTKDETLRPSSTTNLSLTRVDRLFHLLSVHSRVFANSDMPLTGSDSDISDNPPKESLIRKAESAHGPHIKWVRRTSGVVEALGTFGRHPGSVISTKMMSLSVGHRALFIAALALVLYCTVTSAIPTSNAQPAFIQQLIKQIGNSKKSLDFGSDADYGGDALNSYGYPGRMIYFVPMSAS</sequence>
<proteinExistence type="predicted"/>
<dbReference type="Proteomes" id="UP000095287">
    <property type="component" value="Unplaced"/>
</dbReference>
<keyword evidence="1" id="KW-0812">Transmembrane</keyword>
<evidence type="ECO:0000256" key="1">
    <source>
        <dbReference type="SAM" id="Phobius"/>
    </source>
</evidence>
<keyword evidence="1" id="KW-1133">Transmembrane helix</keyword>
<protein>
    <submittedName>
        <fullName evidence="3">Dirigent protein</fullName>
    </submittedName>
</protein>
<evidence type="ECO:0000313" key="3">
    <source>
        <dbReference type="WBParaSite" id="L893_g32649.t1"/>
    </source>
</evidence>
<dbReference type="WBParaSite" id="L893_g32649.t1">
    <property type="protein sequence ID" value="L893_g32649.t1"/>
    <property type="gene ID" value="L893_g32649"/>
</dbReference>
<organism evidence="2 3">
    <name type="scientific">Steinernema glaseri</name>
    <dbReference type="NCBI Taxonomy" id="37863"/>
    <lineage>
        <taxon>Eukaryota</taxon>
        <taxon>Metazoa</taxon>
        <taxon>Ecdysozoa</taxon>
        <taxon>Nematoda</taxon>
        <taxon>Chromadorea</taxon>
        <taxon>Rhabditida</taxon>
        <taxon>Tylenchina</taxon>
        <taxon>Panagrolaimomorpha</taxon>
        <taxon>Strongyloidoidea</taxon>
        <taxon>Steinernematidae</taxon>
        <taxon>Steinernema</taxon>
    </lineage>
</organism>
<name>A0A1I8A427_9BILA</name>
<feature type="transmembrane region" description="Helical" evidence="1">
    <location>
        <begin position="108"/>
        <end position="126"/>
    </location>
</feature>